<keyword evidence="2" id="KW-1185">Reference proteome</keyword>
<evidence type="ECO:0000313" key="1">
    <source>
        <dbReference type="EMBL" id="CAG8513190.1"/>
    </source>
</evidence>
<dbReference type="AlphaFoldDB" id="A0A9N9F6L9"/>
<name>A0A9N9F6L9_9GLOM</name>
<dbReference type="EMBL" id="CAJVPJ010000335">
    <property type="protein sequence ID" value="CAG8513190.1"/>
    <property type="molecule type" value="Genomic_DNA"/>
</dbReference>
<gene>
    <name evidence="1" type="ORF">POCULU_LOCUS3179</name>
</gene>
<reference evidence="1" key="1">
    <citation type="submission" date="2021-06" db="EMBL/GenBank/DDBJ databases">
        <authorList>
            <person name="Kallberg Y."/>
            <person name="Tangrot J."/>
            <person name="Rosling A."/>
        </authorList>
    </citation>
    <scope>NUCLEOTIDE SEQUENCE</scope>
    <source>
        <strain evidence="1">IA702</strain>
    </source>
</reference>
<sequence>MDTFGSNSAFSIRMEIAQKLADEQLAPNSYLVAATNSENQYLRNRSTYSLPYPSYKVFESPIWYNIISGLYMSRDAFDIVIKEILQSGIMEIALRSMYSQAPWCIVYVVGDLIAFLQVTCTGMICQSASFIVVNGTWR</sequence>
<evidence type="ECO:0000313" key="2">
    <source>
        <dbReference type="Proteomes" id="UP000789572"/>
    </source>
</evidence>
<organism evidence="1 2">
    <name type="scientific">Paraglomus occultum</name>
    <dbReference type="NCBI Taxonomy" id="144539"/>
    <lineage>
        <taxon>Eukaryota</taxon>
        <taxon>Fungi</taxon>
        <taxon>Fungi incertae sedis</taxon>
        <taxon>Mucoromycota</taxon>
        <taxon>Glomeromycotina</taxon>
        <taxon>Glomeromycetes</taxon>
        <taxon>Paraglomerales</taxon>
        <taxon>Paraglomeraceae</taxon>
        <taxon>Paraglomus</taxon>
    </lineage>
</organism>
<dbReference type="Proteomes" id="UP000789572">
    <property type="component" value="Unassembled WGS sequence"/>
</dbReference>
<protein>
    <submittedName>
        <fullName evidence="1">7445_t:CDS:1</fullName>
    </submittedName>
</protein>
<accession>A0A9N9F6L9</accession>
<comment type="caution">
    <text evidence="1">The sequence shown here is derived from an EMBL/GenBank/DDBJ whole genome shotgun (WGS) entry which is preliminary data.</text>
</comment>
<proteinExistence type="predicted"/>